<reference evidence="1 2" key="1">
    <citation type="submission" date="2013-08" db="EMBL/GenBank/DDBJ databases">
        <authorList>
            <person name="Weinstock G."/>
            <person name="Sodergren E."/>
            <person name="Wylie T."/>
            <person name="Fulton L."/>
            <person name="Fulton R."/>
            <person name="Fronick C."/>
            <person name="O'Laughlin M."/>
            <person name="Godfrey J."/>
            <person name="Miner T."/>
            <person name="Herter B."/>
            <person name="Appelbaum E."/>
            <person name="Cordes M."/>
            <person name="Lek S."/>
            <person name="Wollam A."/>
            <person name="Pepin K.H."/>
            <person name="Palsikar V.B."/>
            <person name="Mitreva M."/>
            <person name="Wilson R.K."/>
        </authorList>
    </citation>
    <scope>NUCLEOTIDE SEQUENCE [LARGE SCALE GENOMIC DNA]</scope>
    <source>
        <strain evidence="1 2">ATCC 12856</strain>
    </source>
</reference>
<dbReference type="HOGENOM" id="CLU_3303892_0_0_9"/>
<name>U1WR23_ANEAE</name>
<organism evidence="1 2">
    <name type="scientific">Aneurinibacillus aneurinilyticus ATCC 12856</name>
    <dbReference type="NCBI Taxonomy" id="649747"/>
    <lineage>
        <taxon>Bacteria</taxon>
        <taxon>Bacillati</taxon>
        <taxon>Bacillota</taxon>
        <taxon>Bacilli</taxon>
        <taxon>Bacillales</taxon>
        <taxon>Paenibacillaceae</taxon>
        <taxon>Aneurinibacillus group</taxon>
        <taxon>Aneurinibacillus</taxon>
    </lineage>
</organism>
<protein>
    <submittedName>
        <fullName evidence="1">Uncharacterized protein</fullName>
    </submittedName>
</protein>
<evidence type="ECO:0000313" key="1">
    <source>
        <dbReference type="EMBL" id="ERI05090.1"/>
    </source>
</evidence>
<proteinExistence type="predicted"/>
<evidence type="ECO:0000313" key="2">
    <source>
        <dbReference type="Proteomes" id="UP000016511"/>
    </source>
</evidence>
<gene>
    <name evidence="1" type="ORF">HMPREF0083_05804</name>
</gene>
<dbReference type="STRING" id="649747.HMPREF0083_05804"/>
<keyword evidence="2" id="KW-1185">Reference proteome</keyword>
<dbReference type="Proteomes" id="UP000016511">
    <property type="component" value="Unassembled WGS sequence"/>
</dbReference>
<dbReference type="EMBL" id="AWSJ01000364">
    <property type="protein sequence ID" value="ERI05090.1"/>
    <property type="molecule type" value="Genomic_DNA"/>
</dbReference>
<sequence length="39" mass="4053">MKGLFVDSEEGKSSTVSVAFLQIGTGTLLSISKTKGYDG</sequence>
<dbReference type="AlphaFoldDB" id="U1WR23"/>
<accession>U1WR23</accession>
<comment type="caution">
    <text evidence="1">The sequence shown here is derived from an EMBL/GenBank/DDBJ whole genome shotgun (WGS) entry which is preliminary data.</text>
</comment>